<dbReference type="InterPro" id="IPR011034">
    <property type="entry name" value="Formyl_transferase-like_C_sf"/>
</dbReference>
<dbReference type="Pfam" id="PF00551">
    <property type="entry name" value="Formyl_trans_N"/>
    <property type="match status" value="1"/>
</dbReference>
<sequence length="307" mass="34411">MENEKPKIIFFGTENFAAGILEALIDSADFDIELVITQPDRPVGRKQELQKSPVKIVAEKYNLKIDQPEKLKEYKLPTNIDLNIVCEYGLIIPKQIVETPKFGSINVHPSLLPKYRGASPIQSVLINGESETGVSIMVMDEKMDHGPILLQNTLKIDPTDTYTTLSAKLLKMAILGLLEATPKYLKGTIKPQIQDETKVTFCTMFTKESGRIDWNKTATEIYNLGRGLEIWPGVWTTFKDKRIKLINIKPTTEKIPTGKIILEKYKILIGCGQGALEIITLQPEGKNIMTALAWVNGIRDLDTAKMV</sequence>
<dbReference type="CDD" id="cd08704">
    <property type="entry name" value="Met_tRNA_FMT_C"/>
    <property type="match status" value="1"/>
</dbReference>
<evidence type="ECO:0000256" key="2">
    <source>
        <dbReference type="ARBA" id="ARBA00012261"/>
    </source>
</evidence>
<feature type="domain" description="Formyl transferase N-terminal" evidence="6">
    <location>
        <begin position="7"/>
        <end position="180"/>
    </location>
</feature>
<keyword evidence="3 5" id="KW-0808">Transferase</keyword>
<comment type="function">
    <text evidence="5">Attaches a formyl group to the free amino group of methionyl-tRNA(fMet). The formyl group appears to play a dual role in the initiator identity of N-formylmethionyl-tRNA by promoting its recognition by IF2 and preventing the misappropriation of this tRNA by the elongation apparatus.</text>
</comment>
<dbReference type="SUPFAM" id="SSF50486">
    <property type="entry name" value="FMT C-terminal domain-like"/>
    <property type="match status" value="1"/>
</dbReference>
<dbReference type="SUPFAM" id="SSF53328">
    <property type="entry name" value="Formyltransferase"/>
    <property type="match status" value="1"/>
</dbReference>
<dbReference type="InterPro" id="IPR044135">
    <property type="entry name" value="Met-tRNA-FMT_C"/>
</dbReference>
<dbReference type="HAMAP" id="MF_00182">
    <property type="entry name" value="Formyl_trans"/>
    <property type="match status" value="1"/>
</dbReference>
<evidence type="ECO:0000256" key="3">
    <source>
        <dbReference type="ARBA" id="ARBA00022679"/>
    </source>
</evidence>
<dbReference type="InterPro" id="IPR041711">
    <property type="entry name" value="Met-tRNA-FMT_N"/>
</dbReference>
<evidence type="ECO:0000256" key="5">
    <source>
        <dbReference type="HAMAP-Rule" id="MF_00182"/>
    </source>
</evidence>
<dbReference type="NCBIfam" id="TIGR00460">
    <property type="entry name" value="fmt"/>
    <property type="match status" value="1"/>
</dbReference>
<protein>
    <recommendedName>
        <fullName evidence="2 5">Methionyl-tRNA formyltransferase</fullName>
        <ecNumber evidence="2 5">2.1.2.9</ecNumber>
    </recommendedName>
</protein>
<feature type="binding site" evidence="5">
    <location>
        <begin position="110"/>
        <end position="113"/>
    </location>
    <ligand>
        <name>(6S)-5,6,7,8-tetrahydrofolate</name>
        <dbReference type="ChEBI" id="CHEBI:57453"/>
    </ligand>
</feature>
<evidence type="ECO:0000313" key="8">
    <source>
        <dbReference type="EMBL" id="KKQ41176.1"/>
    </source>
</evidence>
<dbReference type="InterPro" id="IPR005793">
    <property type="entry name" value="Formyl_trans_C"/>
</dbReference>
<reference evidence="8 9" key="1">
    <citation type="journal article" date="2015" name="Nature">
        <title>rRNA introns, odd ribosomes, and small enigmatic genomes across a large radiation of phyla.</title>
        <authorList>
            <person name="Brown C.T."/>
            <person name="Hug L.A."/>
            <person name="Thomas B.C."/>
            <person name="Sharon I."/>
            <person name="Castelle C.J."/>
            <person name="Singh A."/>
            <person name="Wilkins M.J."/>
            <person name="Williams K.H."/>
            <person name="Banfield J.F."/>
        </authorList>
    </citation>
    <scope>NUCLEOTIDE SEQUENCE [LARGE SCALE GENOMIC DNA]</scope>
</reference>
<dbReference type="InterPro" id="IPR036477">
    <property type="entry name" value="Formyl_transf_N_sf"/>
</dbReference>
<dbReference type="EC" id="2.1.2.9" evidence="2 5"/>
<feature type="domain" description="Formyl transferase C-terminal" evidence="7">
    <location>
        <begin position="206"/>
        <end position="298"/>
    </location>
</feature>
<comment type="caution">
    <text evidence="8">The sequence shown here is derived from an EMBL/GenBank/DDBJ whole genome shotgun (WGS) entry which is preliminary data.</text>
</comment>
<dbReference type="InterPro" id="IPR001555">
    <property type="entry name" value="GART_AS"/>
</dbReference>
<dbReference type="Gene3D" id="3.40.50.12230">
    <property type="match status" value="1"/>
</dbReference>
<dbReference type="Proteomes" id="UP000034333">
    <property type="component" value="Unassembled WGS sequence"/>
</dbReference>
<dbReference type="EMBL" id="LBTN01000004">
    <property type="protein sequence ID" value="KKQ41176.1"/>
    <property type="molecule type" value="Genomic_DNA"/>
</dbReference>
<dbReference type="PROSITE" id="PS00373">
    <property type="entry name" value="GART"/>
    <property type="match status" value="1"/>
</dbReference>
<accession>A0A0G0KKR9</accession>
<organism evidence="8 9">
    <name type="scientific">Candidatus Magasanikbacteria bacterium GW2011_GWA2_37_8</name>
    <dbReference type="NCBI Taxonomy" id="1619036"/>
    <lineage>
        <taxon>Bacteria</taxon>
        <taxon>Candidatus Magasanikiibacteriota</taxon>
    </lineage>
</organism>
<dbReference type="GO" id="GO:0005829">
    <property type="term" value="C:cytosol"/>
    <property type="evidence" value="ECO:0007669"/>
    <property type="project" value="TreeGrafter"/>
</dbReference>
<evidence type="ECO:0000256" key="1">
    <source>
        <dbReference type="ARBA" id="ARBA00010699"/>
    </source>
</evidence>
<dbReference type="PANTHER" id="PTHR11138">
    <property type="entry name" value="METHIONYL-TRNA FORMYLTRANSFERASE"/>
    <property type="match status" value="1"/>
</dbReference>
<evidence type="ECO:0000259" key="7">
    <source>
        <dbReference type="Pfam" id="PF02911"/>
    </source>
</evidence>
<dbReference type="Pfam" id="PF02911">
    <property type="entry name" value="Formyl_trans_C"/>
    <property type="match status" value="1"/>
</dbReference>
<comment type="catalytic activity">
    <reaction evidence="5">
        <text>L-methionyl-tRNA(fMet) + (6R)-10-formyltetrahydrofolate = N-formyl-L-methionyl-tRNA(fMet) + (6S)-5,6,7,8-tetrahydrofolate + H(+)</text>
        <dbReference type="Rhea" id="RHEA:24380"/>
        <dbReference type="Rhea" id="RHEA-COMP:9952"/>
        <dbReference type="Rhea" id="RHEA-COMP:9953"/>
        <dbReference type="ChEBI" id="CHEBI:15378"/>
        <dbReference type="ChEBI" id="CHEBI:57453"/>
        <dbReference type="ChEBI" id="CHEBI:78530"/>
        <dbReference type="ChEBI" id="CHEBI:78844"/>
        <dbReference type="ChEBI" id="CHEBI:195366"/>
        <dbReference type="EC" id="2.1.2.9"/>
    </reaction>
</comment>
<dbReference type="InterPro" id="IPR002376">
    <property type="entry name" value="Formyl_transf_N"/>
</dbReference>
<comment type="similarity">
    <text evidence="1 5">Belongs to the Fmt family.</text>
</comment>
<proteinExistence type="inferred from homology"/>
<gene>
    <name evidence="5" type="primary">fmt</name>
    <name evidence="8" type="ORF">US58_C0004G0013</name>
</gene>
<name>A0A0G0KKR9_9BACT</name>
<dbReference type="PATRIC" id="fig|1619036.3.peg.107"/>
<dbReference type="CDD" id="cd08646">
    <property type="entry name" value="FMT_core_Met-tRNA-FMT_N"/>
    <property type="match status" value="1"/>
</dbReference>
<dbReference type="GO" id="GO:0004479">
    <property type="term" value="F:methionyl-tRNA formyltransferase activity"/>
    <property type="evidence" value="ECO:0007669"/>
    <property type="project" value="UniProtKB-UniRule"/>
</dbReference>
<evidence type="ECO:0000256" key="4">
    <source>
        <dbReference type="ARBA" id="ARBA00022917"/>
    </source>
</evidence>
<keyword evidence="4 5" id="KW-0648">Protein biosynthesis</keyword>
<evidence type="ECO:0000313" key="9">
    <source>
        <dbReference type="Proteomes" id="UP000034333"/>
    </source>
</evidence>
<dbReference type="InterPro" id="IPR005794">
    <property type="entry name" value="Fmt"/>
</dbReference>
<dbReference type="PANTHER" id="PTHR11138:SF5">
    <property type="entry name" value="METHIONYL-TRNA FORMYLTRANSFERASE, MITOCHONDRIAL"/>
    <property type="match status" value="1"/>
</dbReference>
<dbReference type="AlphaFoldDB" id="A0A0G0KKR9"/>
<evidence type="ECO:0000259" key="6">
    <source>
        <dbReference type="Pfam" id="PF00551"/>
    </source>
</evidence>
<dbReference type="STRING" id="1619036.US58_C0004G0013"/>